<keyword evidence="6" id="KW-1185">Reference proteome</keyword>
<organism evidence="5 6">
    <name type="scientific">Spirodela intermedia</name>
    <name type="common">Intermediate duckweed</name>
    <dbReference type="NCBI Taxonomy" id="51605"/>
    <lineage>
        <taxon>Eukaryota</taxon>
        <taxon>Viridiplantae</taxon>
        <taxon>Streptophyta</taxon>
        <taxon>Embryophyta</taxon>
        <taxon>Tracheophyta</taxon>
        <taxon>Spermatophyta</taxon>
        <taxon>Magnoliopsida</taxon>
        <taxon>Liliopsida</taxon>
        <taxon>Araceae</taxon>
        <taxon>Lemnoideae</taxon>
        <taxon>Spirodela</taxon>
    </lineage>
</organism>
<dbReference type="Pfam" id="PF01250">
    <property type="entry name" value="Ribosomal_S6"/>
    <property type="match status" value="1"/>
</dbReference>
<dbReference type="GO" id="GO:0070181">
    <property type="term" value="F:small ribosomal subunit rRNA binding"/>
    <property type="evidence" value="ECO:0007669"/>
    <property type="project" value="TreeGrafter"/>
</dbReference>
<evidence type="ECO:0000256" key="1">
    <source>
        <dbReference type="ARBA" id="ARBA00009512"/>
    </source>
</evidence>
<dbReference type="Proteomes" id="UP000663760">
    <property type="component" value="Chromosome 15"/>
</dbReference>
<dbReference type="CDD" id="cd00473">
    <property type="entry name" value="bS6"/>
    <property type="match status" value="1"/>
</dbReference>
<sequence>MEAVLGRLAPPFSTPSAHLSSRLSRPPAALGKGTAARRCSFAGGTVARGRWESLEGNGGGGRSGRAVVAGVKKKKGIKSDGEGYGPIPDESEFFYPEAVLLKKRTGQEDDADQPEFADAEEEKLFEFLNLQLESEVKLERMRHYEVVYLIHEDHFQEVNTVVEKVQDFIKEKKGKIWRFNDWGMRKLAYKIKKAKNANYILMNFEVEARHISDFKAMLDRDERIIRHLVIRRDNAITEDCPPPPEFRAGESEEEEEEEDDYGDDDDDDDDEEYDNEGDEGFGENVFIVGEEEEEVDDDAPKKEKMLGVASST</sequence>
<feature type="region of interest" description="Disordered" evidence="4">
    <location>
        <begin position="1"/>
        <end position="35"/>
    </location>
</feature>
<gene>
    <name evidence="5" type="ORF">SI8410_15019310</name>
</gene>
<feature type="region of interest" description="Disordered" evidence="4">
    <location>
        <begin position="236"/>
        <end position="312"/>
    </location>
</feature>
<dbReference type="InterPro" id="IPR020814">
    <property type="entry name" value="Ribosomal_S6_plastid/chlpt"/>
</dbReference>
<dbReference type="InterPro" id="IPR035980">
    <property type="entry name" value="Ribosomal_bS6_sf"/>
</dbReference>
<keyword evidence="2" id="KW-0699">rRNA-binding</keyword>
<feature type="compositionally biased region" description="Polar residues" evidence="4">
    <location>
        <begin position="14"/>
        <end position="23"/>
    </location>
</feature>
<dbReference type="GO" id="GO:0003735">
    <property type="term" value="F:structural constituent of ribosome"/>
    <property type="evidence" value="ECO:0007669"/>
    <property type="project" value="InterPro"/>
</dbReference>
<accession>A0A7I8LFN8</accession>
<protein>
    <submittedName>
        <fullName evidence="5">Uncharacterized protein</fullName>
    </submittedName>
</protein>
<evidence type="ECO:0000256" key="3">
    <source>
        <dbReference type="ARBA" id="ARBA00022884"/>
    </source>
</evidence>
<dbReference type="PANTHER" id="PTHR21011">
    <property type="entry name" value="MITOCHONDRIAL 28S RIBOSOMAL PROTEIN S6"/>
    <property type="match status" value="1"/>
</dbReference>
<evidence type="ECO:0000256" key="2">
    <source>
        <dbReference type="ARBA" id="ARBA00022730"/>
    </source>
</evidence>
<name>A0A7I8LFN8_SPIIN</name>
<evidence type="ECO:0000313" key="6">
    <source>
        <dbReference type="Proteomes" id="UP000663760"/>
    </source>
</evidence>
<dbReference type="InterPro" id="IPR014717">
    <property type="entry name" value="Transl_elong_EF1B/ribsomal_bS6"/>
</dbReference>
<dbReference type="NCBIfam" id="TIGR00166">
    <property type="entry name" value="S6"/>
    <property type="match status" value="1"/>
</dbReference>
<dbReference type="GO" id="GO:0006412">
    <property type="term" value="P:translation"/>
    <property type="evidence" value="ECO:0007669"/>
    <property type="project" value="InterPro"/>
</dbReference>
<dbReference type="FunFam" id="3.30.70.60:FF:000002">
    <property type="entry name" value="30S ribosomal protein S6"/>
    <property type="match status" value="1"/>
</dbReference>
<dbReference type="Gene3D" id="3.30.70.60">
    <property type="match status" value="1"/>
</dbReference>
<dbReference type="SUPFAM" id="SSF54995">
    <property type="entry name" value="Ribosomal protein S6"/>
    <property type="match status" value="1"/>
</dbReference>
<reference evidence="5" key="1">
    <citation type="submission" date="2020-02" db="EMBL/GenBank/DDBJ databases">
        <authorList>
            <person name="Scholz U."/>
            <person name="Mascher M."/>
            <person name="Fiebig A."/>
        </authorList>
    </citation>
    <scope>NUCLEOTIDE SEQUENCE</scope>
</reference>
<dbReference type="InterPro" id="IPR000529">
    <property type="entry name" value="Ribosomal_bS6"/>
</dbReference>
<dbReference type="EMBL" id="LR746278">
    <property type="protein sequence ID" value="CAA7408632.1"/>
    <property type="molecule type" value="Genomic_DNA"/>
</dbReference>
<dbReference type="GO" id="GO:0005737">
    <property type="term" value="C:cytoplasm"/>
    <property type="evidence" value="ECO:0007669"/>
    <property type="project" value="UniProtKB-ARBA"/>
</dbReference>
<dbReference type="HAMAP" id="MF_00360">
    <property type="entry name" value="Ribosomal_bS6"/>
    <property type="match status" value="1"/>
</dbReference>
<dbReference type="AlphaFoldDB" id="A0A7I8LFN8"/>
<evidence type="ECO:0000256" key="4">
    <source>
        <dbReference type="SAM" id="MobiDB-lite"/>
    </source>
</evidence>
<proteinExistence type="inferred from homology"/>
<dbReference type="OrthoDB" id="669828at2759"/>
<keyword evidence="3" id="KW-0694">RNA-binding</keyword>
<comment type="similarity">
    <text evidence="1">Belongs to the bacterial ribosomal protein bS6 family.</text>
</comment>
<feature type="compositionally biased region" description="Acidic residues" evidence="4">
    <location>
        <begin position="251"/>
        <end position="281"/>
    </location>
</feature>
<evidence type="ECO:0000313" key="5">
    <source>
        <dbReference type="EMBL" id="CAA7408632.1"/>
    </source>
</evidence>
<dbReference type="GO" id="GO:0015935">
    <property type="term" value="C:small ribosomal subunit"/>
    <property type="evidence" value="ECO:0007669"/>
    <property type="project" value="TreeGrafter"/>
</dbReference>
<dbReference type="PANTHER" id="PTHR21011:SF1">
    <property type="entry name" value="SMALL RIBOSOMAL SUBUNIT PROTEIN BS6M"/>
    <property type="match status" value="1"/>
</dbReference>